<evidence type="ECO:0000313" key="2">
    <source>
        <dbReference type="EMBL" id="GFE06452.1"/>
    </source>
</evidence>
<dbReference type="Proteomes" id="UP000435837">
    <property type="component" value="Unassembled WGS sequence"/>
</dbReference>
<feature type="region of interest" description="Disordered" evidence="1">
    <location>
        <begin position="70"/>
        <end position="92"/>
    </location>
</feature>
<accession>A0A640S766</accession>
<comment type="caution">
    <text evidence="2">The sequence shown here is derived from an EMBL/GenBank/DDBJ whole genome shotgun (WGS) entry which is preliminary data.</text>
</comment>
<name>A0A640S766_9ACTN</name>
<protein>
    <submittedName>
        <fullName evidence="2">Uncharacterized protein</fullName>
    </submittedName>
</protein>
<dbReference type="EMBL" id="BLIN01000003">
    <property type="protein sequence ID" value="GFE06452.1"/>
    <property type="molecule type" value="Genomic_DNA"/>
</dbReference>
<organism evidence="2 3">
    <name type="scientific">Streptomyces caniferus</name>
    <dbReference type="NCBI Taxonomy" id="285557"/>
    <lineage>
        <taxon>Bacteria</taxon>
        <taxon>Bacillati</taxon>
        <taxon>Actinomycetota</taxon>
        <taxon>Actinomycetes</taxon>
        <taxon>Kitasatosporales</taxon>
        <taxon>Streptomycetaceae</taxon>
        <taxon>Streptomyces</taxon>
    </lineage>
</organism>
<evidence type="ECO:0000256" key="1">
    <source>
        <dbReference type="SAM" id="MobiDB-lite"/>
    </source>
</evidence>
<dbReference type="AlphaFoldDB" id="A0A640S766"/>
<reference evidence="2 3" key="1">
    <citation type="submission" date="2019-12" db="EMBL/GenBank/DDBJ databases">
        <title>Whole genome shotgun sequence of Streptomyces caniferus NBRC 15389.</title>
        <authorList>
            <person name="Ichikawa N."/>
            <person name="Kimura A."/>
            <person name="Kitahashi Y."/>
            <person name="Komaki H."/>
            <person name="Tamura T."/>
        </authorList>
    </citation>
    <scope>NUCLEOTIDE SEQUENCE [LARGE SCALE GENOMIC DNA]</scope>
    <source>
        <strain evidence="2 3">NBRC 15389</strain>
    </source>
</reference>
<sequence length="92" mass="9540">MLTPSARRWVRTGEAALPALVTCALPDCLLAMPALAPVLCRPDQPEAVDSAAAEFAFVWPADFASAASEPEQAVRVRPAAAQGEPEEPGVAA</sequence>
<proteinExistence type="predicted"/>
<evidence type="ECO:0000313" key="3">
    <source>
        <dbReference type="Proteomes" id="UP000435837"/>
    </source>
</evidence>
<gene>
    <name evidence="2" type="ORF">Scani_27200</name>
</gene>